<evidence type="ECO:0008006" key="4">
    <source>
        <dbReference type="Google" id="ProtNLM"/>
    </source>
</evidence>
<organism evidence="2 3">
    <name type="scientific">Nocardioides soli</name>
    <dbReference type="NCBI Taxonomy" id="1036020"/>
    <lineage>
        <taxon>Bacteria</taxon>
        <taxon>Bacillati</taxon>
        <taxon>Actinomycetota</taxon>
        <taxon>Actinomycetes</taxon>
        <taxon>Propionibacteriales</taxon>
        <taxon>Nocardioidaceae</taxon>
        <taxon>Nocardioides</taxon>
    </lineage>
</organism>
<dbReference type="Pfam" id="PF23855">
    <property type="entry name" value="DUF7218"/>
    <property type="match status" value="1"/>
</dbReference>
<feature type="compositionally biased region" description="Low complexity" evidence="1">
    <location>
        <begin position="30"/>
        <end position="41"/>
    </location>
</feature>
<keyword evidence="3" id="KW-1185">Reference proteome</keyword>
<dbReference type="Proteomes" id="UP000589626">
    <property type="component" value="Unassembled WGS sequence"/>
</dbReference>
<sequence>MPGGEKPGPSVKDDELYEKLRGEGNSKQKSAAIANAAANSSRQEVGKRGGRSPSYDEWTVDDLRGRAAELDIDGRSSMTKAELIRALRDH</sequence>
<comment type="caution">
    <text evidence="2">The sequence shown here is derived from an EMBL/GenBank/DDBJ whole genome shotgun (WGS) entry which is preliminary data.</text>
</comment>
<gene>
    <name evidence="2" type="ORF">FHU40_002519</name>
</gene>
<proteinExistence type="predicted"/>
<dbReference type="AlphaFoldDB" id="A0A7W4VVS1"/>
<name>A0A7W4VVS1_9ACTN</name>
<accession>A0A7W4VVS1</accession>
<dbReference type="RefSeq" id="WP_183592645.1">
    <property type="nucleotide sequence ID" value="NZ_JACHWR010000002.1"/>
</dbReference>
<evidence type="ECO:0000313" key="2">
    <source>
        <dbReference type="EMBL" id="MBB3042701.1"/>
    </source>
</evidence>
<reference evidence="2 3" key="1">
    <citation type="submission" date="2020-08" db="EMBL/GenBank/DDBJ databases">
        <title>Sequencing the genomes of 1000 actinobacteria strains.</title>
        <authorList>
            <person name="Klenk H.-P."/>
        </authorList>
    </citation>
    <scope>NUCLEOTIDE SEQUENCE [LARGE SCALE GENOMIC DNA]</scope>
    <source>
        <strain evidence="2 3">DSM 105498</strain>
    </source>
</reference>
<evidence type="ECO:0000256" key="1">
    <source>
        <dbReference type="SAM" id="MobiDB-lite"/>
    </source>
</evidence>
<dbReference type="InterPro" id="IPR055642">
    <property type="entry name" value="DUF7218"/>
</dbReference>
<feature type="region of interest" description="Disordered" evidence="1">
    <location>
        <begin position="21"/>
        <end position="57"/>
    </location>
</feature>
<dbReference type="EMBL" id="JACHWR010000002">
    <property type="protein sequence ID" value="MBB3042701.1"/>
    <property type="molecule type" value="Genomic_DNA"/>
</dbReference>
<evidence type="ECO:0000313" key="3">
    <source>
        <dbReference type="Proteomes" id="UP000589626"/>
    </source>
</evidence>
<protein>
    <recommendedName>
        <fullName evidence="4">Rho termination factor</fullName>
    </recommendedName>
</protein>